<name>A0A1I6Y451_9BACT</name>
<accession>A0A1I6Y451</accession>
<dbReference type="NCBIfam" id="TIGR04256">
    <property type="entry name" value="GxxExxY"/>
    <property type="match status" value="1"/>
</dbReference>
<dbReference type="RefSeq" id="WP_091691415.1">
    <property type="nucleotide sequence ID" value="NZ_FPBF01000001.1"/>
</dbReference>
<evidence type="ECO:0000313" key="1">
    <source>
        <dbReference type="EMBL" id="SFT45339.1"/>
    </source>
</evidence>
<protein>
    <submittedName>
        <fullName evidence="1">GxxExxY protein</fullName>
    </submittedName>
</protein>
<dbReference type="STRING" id="305507.SAMN04489724_0820"/>
<keyword evidence="2" id="KW-1185">Reference proteome</keyword>
<dbReference type="Proteomes" id="UP000199673">
    <property type="component" value="Unassembled WGS sequence"/>
</dbReference>
<dbReference type="AlphaFoldDB" id="A0A1I6Y451"/>
<sequence>MNDPLTQKVIGAAIEVHRHLGPGLLESAYQKCLAYELSNLGLFVDRELILPIKYKELSITQAYRIDLLIENELVIETKTVEKLNDIHMAQILTYLKFGNYKRGLLINFREKLLVNGIRRVSL</sequence>
<dbReference type="OrthoDB" id="1119698at2"/>
<dbReference type="InterPro" id="IPR026350">
    <property type="entry name" value="GxxExxY"/>
</dbReference>
<reference evidence="2" key="1">
    <citation type="submission" date="2016-10" db="EMBL/GenBank/DDBJ databases">
        <authorList>
            <person name="Varghese N."/>
            <person name="Submissions S."/>
        </authorList>
    </citation>
    <scope>NUCLEOTIDE SEQUENCE [LARGE SCALE GENOMIC DNA]</scope>
    <source>
        <strain evidence="2">DSM 23445</strain>
    </source>
</reference>
<organism evidence="1 2">
    <name type="scientific">Algoriphagus locisalis</name>
    <dbReference type="NCBI Taxonomy" id="305507"/>
    <lineage>
        <taxon>Bacteria</taxon>
        <taxon>Pseudomonadati</taxon>
        <taxon>Bacteroidota</taxon>
        <taxon>Cytophagia</taxon>
        <taxon>Cytophagales</taxon>
        <taxon>Cyclobacteriaceae</taxon>
        <taxon>Algoriphagus</taxon>
    </lineage>
</organism>
<proteinExistence type="predicted"/>
<dbReference type="EMBL" id="FPBF01000001">
    <property type="protein sequence ID" value="SFT45339.1"/>
    <property type="molecule type" value="Genomic_DNA"/>
</dbReference>
<evidence type="ECO:0000313" key="2">
    <source>
        <dbReference type="Proteomes" id="UP000199673"/>
    </source>
</evidence>
<gene>
    <name evidence="1" type="ORF">SAMN04489724_0820</name>
</gene>
<dbReference type="Pfam" id="PF13366">
    <property type="entry name" value="PDDEXK_3"/>
    <property type="match status" value="1"/>
</dbReference>